<evidence type="ECO:0000313" key="2">
    <source>
        <dbReference type="Proteomes" id="UP001467690"/>
    </source>
</evidence>
<name>A0ABV1RCS5_9ALTE</name>
<dbReference type="RefSeq" id="WP_350400486.1">
    <property type="nucleotide sequence ID" value="NZ_JBELOE010000064.1"/>
</dbReference>
<gene>
    <name evidence="1" type="ORF">ABS311_02355</name>
</gene>
<evidence type="ECO:0008006" key="3">
    <source>
        <dbReference type="Google" id="ProtNLM"/>
    </source>
</evidence>
<reference evidence="1 2" key="1">
    <citation type="submission" date="2024-06" db="EMBL/GenBank/DDBJ databases">
        <authorList>
            <person name="Chen R.Y."/>
        </authorList>
    </citation>
    <scope>NUCLEOTIDE SEQUENCE [LARGE SCALE GENOMIC DNA]</scope>
    <source>
        <strain evidence="1 2">D2</strain>
    </source>
</reference>
<dbReference type="EMBL" id="JBELOE010000064">
    <property type="protein sequence ID" value="MER2490726.1"/>
    <property type="molecule type" value="Genomic_DNA"/>
</dbReference>
<proteinExistence type="predicted"/>
<protein>
    <recommendedName>
        <fullName evidence="3">CBM11 domain-containing protein</fullName>
    </recommendedName>
</protein>
<organism evidence="1 2">
    <name type="scientific">Catenovulum sediminis</name>
    <dbReference type="NCBI Taxonomy" id="1740262"/>
    <lineage>
        <taxon>Bacteria</taxon>
        <taxon>Pseudomonadati</taxon>
        <taxon>Pseudomonadota</taxon>
        <taxon>Gammaproteobacteria</taxon>
        <taxon>Alteromonadales</taxon>
        <taxon>Alteromonadaceae</taxon>
        <taxon>Catenovulum</taxon>
    </lineage>
</organism>
<dbReference type="PROSITE" id="PS51257">
    <property type="entry name" value="PROKAR_LIPOPROTEIN"/>
    <property type="match status" value="1"/>
</dbReference>
<accession>A0ABV1RCS5</accession>
<dbReference type="Proteomes" id="UP001467690">
    <property type="component" value="Unassembled WGS sequence"/>
</dbReference>
<sequence>MPNLKFDLPVFIFISSFLLGCGATSQTATPSAPVKNKTVKTQNTAQNLLGYANVGFEKPLDGQFPKARTDAGQINKAEFGLMQEAAKSGKFGLGVVLEKGDFKVQYGIWRLKNKIDASKKYRFEFDVFLLSGHAQFFSQVDNSPWQRSPIQPLAQWQVVGTTIDGQFLTKGKPLNMHIDNIKGKEPGVLLVDNVRLYEIN</sequence>
<comment type="caution">
    <text evidence="1">The sequence shown here is derived from an EMBL/GenBank/DDBJ whole genome shotgun (WGS) entry which is preliminary data.</text>
</comment>
<evidence type="ECO:0000313" key="1">
    <source>
        <dbReference type="EMBL" id="MER2490726.1"/>
    </source>
</evidence>
<keyword evidence="2" id="KW-1185">Reference proteome</keyword>